<dbReference type="Proteomes" id="UP000807469">
    <property type="component" value="Unassembled WGS sequence"/>
</dbReference>
<evidence type="ECO:0000313" key="2">
    <source>
        <dbReference type="Proteomes" id="UP000807469"/>
    </source>
</evidence>
<protein>
    <submittedName>
        <fullName evidence="1">Uncharacterized protein</fullName>
    </submittedName>
</protein>
<accession>A0A9P5Z1M3</accession>
<sequence length="121" mass="14240">MDDIYLDYNNSFRLWRLSWISQTQSEHPYSSCLTVLLWEFGWEMYSCWDNLQHGVKVSSYHNRSVALLNFNYVCLNHRVKILPHKPTRSPAAFVPGFDSRGVFLLALRGICAHLDLFWLSQ</sequence>
<comment type="caution">
    <text evidence="1">The sequence shown here is derived from an EMBL/GenBank/DDBJ whole genome shotgun (WGS) entry which is preliminary data.</text>
</comment>
<gene>
    <name evidence="1" type="ORF">BDN70DRAFT_88699</name>
</gene>
<dbReference type="AlphaFoldDB" id="A0A9P5Z1M3"/>
<name>A0A9P5Z1M3_9AGAR</name>
<organism evidence="1 2">
    <name type="scientific">Pholiota conissans</name>
    <dbReference type="NCBI Taxonomy" id="109636"/>
    <lineage>
        <taxon>Eukaryota</taxon>
        <taxon>Fungi</taxon>
        <taxon>Dikarya</taxon>
        <taxon>Basidiomycota</taxon>
        <taxon>Agaricomycotina</taxon>
        <taxon>Agaricomycetes</taxon>
        <taxon>Agaricomycetidae</taxon>
        <taxon>Agaricales</taxon>
        <taxon>Agaricineae</taxon>
        <taxon>Strophariaceae</taxon>
        <taxon>Pholiota</taxon>
    </lineage>
</organism>
<dbReference type="EMBL" id="MU155249">
    <property type="protein sequence ID" value="KAF9477826.1"/>
    <property type="molecule type" value="Genomic_DNA"/>
</dbReference>
<proteinExistence type="predicted"/>
<reference evidence="1" key="1">
    <citation type="submission" date="2020-11" db="EMBL/GenBank/DDBJ databases">
        <authorList>
            <consortium name="DOE Joint Genome Institute"/>
            <person name="Ahrendt S."/>
            <person name="Riley R."/>
            <person name="Andreopoulos W."/>
            <person name="Labutti K."/>
            <person name="Pangilinan J."/>
            <person name="Ruiz-Duenas F.J."/>
            <person name="Barrasa J.M."/>
            <person name="Sanchez-Garcia M."/>
            <person name="Camarero S."/>
            <person name="Miyauchi S."/>
            <person name="Serrano A."/>
            <person name="Linde D."/>
            <person name="Babiker R."/>
            <person name="Drula E."/>
            <person name="Ayuso-Fernandez I."/>
            <person name="Pacheco R."/>
            <person name="Padilla G."/>
            <person name="Ferreira P."/>
            <person name="Barriuso J."/>
            <person name="Kellner H."/>
            <person name="Castanera R."/>
            <person name="Alfaro M."/>
            <person name="Ramirez L."/>
            <person name="Pisabarro A.G."/>
            <person name="Kuo A."/>
            <person name="Tritt A."/>
            <person name="Lipzen A."/>
            <person name="He G."/>
            <person name="Yan M."/>
            <person name="Ng V."/>
            <person name="Cullen D."/>
            <person name="Martin F."/>
            <person name="Rosso M.-N."/>
            <person name="Henrissat B."/>
            <person name="Hibbett D."/>
            <person name="Martinez A.T."/>
            <person name="Grigoriev I.V."/>
        </authorList>
    </citation>
    <scope>NUCLEOTIDE SEQUENCE</scope>
    <source>
        <strain evidence="1">CIRM-BRFM 674</strain>
    </source>
</reference>
<evidence type="ECO:0000313" key="1">
    <source>
        <dbReference type="EMBL" id="KAF9477826.1"/>
    </source>
</evidence>
<keyword evidence="2" id="KW-1185">Reference proteome</keyword>